<name>A0A3S5CKH0_9PLAT</name>
<dbReference type="EMBL" id="CAAALY010026028">
    <property type="protein sequence ID" value="VEL15811.1"/>
    <property type="molecule type" value="Genomic_DNA"/>
</dbReference>
<evidence type="ECO:0000313" key="1">
    <source>
        <dbReference type="EMBL" id="VEL15811.1"/>
    </source>
</evidence>
<dbReference type="PANTHER" id="PTHR45912:SF3">
    <property type="entry name" value="CILIA- AND FLAGELLA-ASSOCIATED PROTEIN 47"/>
    <property type="match status" value="1"/>
</dbReference>
<gene>
    <name evidence="1" type="ORF">PXEA_LOCUS9251</name>
</gene>
<sequence>MGEWCFELSGHGSPPSVCAPVSIRVLPGNASTLLIPFTNPLNQAVRLDVTLLPAGWESPAILTEEERNGLQAIQQVEDTNTTGQNGVFRLLLKKDKYVSLSVLLL</sequence>
<comment type="caution">
    <text evidence="1">The sequence shown here is derived from an EMBL/GenBank/DDBJ whole genome shotgun (WGS) entry which is preliminary data.</text>
</comment>
<dbReference type="OrthoDB" id="10060824at2759"/>
<accession>A0A3S5CKH0</accession>
<proteinExistence type="predicted"/>
<protein>
    <submittedName>
        <fullName evidence="1">Uncharacterized protein</fullName>
    </submittedName>
</protein>
<dbReference type="GO" id="GO:0060271">
    <property type="term" value="P:cilium assembly"/>
    <property type="evidence" value="ECO:0007669"/>
    <property type="project" value="TreeGrafter"/>
</dbReference>
<dbReference type="AlphaFoldDB" id="A0A3S5CKH0"/>
<dbReference type="Proteomes" id="UP000784294">
    <property type="component" value="Unassembled WGS sequence"/>
</dbReference>
<dbReference type="GO" id="GO:0005929">
    <property type="term" value="C:cilium"/>
    <property type="evidence" value="ECO:0007669"/>
    <property type="project" value="TreeGrafter"/>
</dbReference>
<organism evidence="1 2">
    <name type="scientific">Protopolystoma xenopodis</name>
    <dbReference type="NCBI Taxonomy" id="117903"/>
    <lineage>
        <taxon>Eukaryota</taxon>
        <taxon>Metazoa</taxon>
        <taxon>Spiralia</taxon>
        <taxon>Lophotrochozoa</taxon>
        <taxon>Platyhelminthes</taxon>
        <taxon>Monogenea</taxon>
        <taxon>Polyopisthocotylea</taxon>
        <taxon>Polystomatidea</taxon>
        <taxon>Polystomatidae</taxon>
        <taxon>Protopolystoma</taxon>
    </lineage>
</organism>
<dbReference type="PANTHER" id="PTHR45912">
    <property type="entry name" value="CILIA- AND FLAGELLA-ASSOCIATED PROTEIN 47"/>
    <property type="match status" value="1"/>
</dbReference>
<evidence type="ECO:0000313" key="2">
    <source>
        <dbReference type="Proteomes" id="UP000784294"/>
    </source>
</evidence>
<reference evidence="1" key="1">
    <citation type="submission" date="2018-11" db="EMBL/GenBank/DDBJ databases">
        <authorList>
            <consortium name="Pathogen Informatics"/>
        </authorList>
    </citation>
    <scope>NUCLEOTIDE SEQUENCE</scope>
</reference>
<keyword evidence="2" id="KW-1185">Reference proteome</keyword>